<sequence>MRLTDEEVQSLLQEIEDWKLVEERWITKKYRFQDYLQGIDNGSLFT</sequence>
<reference evidence="5 6" key="1">
    <citation type="submission" date="2019-03" db="EMBL/GenBank/DDBJ databases">
        <title>Genomic Encyclopedia of Type Strains, Phase IV (KMG-IV): sequencing the most valuable type-strain genomes for metagenomic binning, comparative biology and taxonomic classification.</title>
        <authorList>
            <person name="Goeker M."/>
        </authorList>
    </citation>
    <scope>NUCLEOTIDE SEQUENCE [LARGE SCALE GENOMIC DNA]</scope>
    <source>
        <strain evidence="5 6">DSM 24979</strain>
    </source>
</reference>
<evidence type="ECO:0000256" key="1">
    <source>
        <dbReference type="ARBA" id="ARBA00001554"/>
    </source>
</evidence>
<accession>A0A4R1QE16</accession>
<dbReference type="GO" id="GO:0006729">
    <property type="term" value="P:tetrahydrobiopterin biosynthetic process"/>
    <property type="evidence" value="ECO:0007669"/>
    <property type="project" value="InterPro"/>
</dbReference>
<dbReference type="EMBL" id="SLUL01000013">
    <property type="protein sequence ID" value="TCL46995.1"/>
    <property type="molecule type" value="Genomic_DNA"/>
</dbReference>
<dbReference type="SUPFAM" id="SSF55248">
    <property type="entry name" value="PCD-like"/>
    <property type="match status" value="1"/>
</dbReference>
<dbReference type="InterPro" id="IPR036428">
    <property type="entry name" value="PCD_sf"/>
</dbReference>
<keyword evidence="6" id="KW-1185">Reference proteome</keyword>
<keyword evidence="4" id="KW-0456">Lyase</keyword>
<name>A0A4R1QE16_9BACL</name>
<comment type="caution">
    <text evidence="5">The sequence shown here is derived from an EMBL/GenBank/DDBJ whole genome shotgun (WGS) entry which is preliminary data.</text>
</comment>
<dbReference type="Pfam" id="PF01329">
    <property type="entry name" value="Pterin_4a"/>
    <property type="match status" value="1"/>
</dbReference>
<dbReference type="InterPro" id="IPR001533">
    <property type="entry name" value="Pterin_deHydtase"/>
</dbReference>
<evidence type="ECO:0000313" key="5">
    <source>
        <dbReference type="EMBL" id="TCL46995.1"/>
    </source>
</evidence>
<evidence type="ECO:0000313" key="6">
    <source>
        <dbReference type="Proteomes" id="UP000295658"/>
    </source>
</evidence>
<dbReference type="Gene3D" id="3.30.1360.20">
    <property type="entry name" value="Transcriptional coactivator/pterin dehydratase"/>
    <property type="match status" value="1"/>
</dbReference>
<evidence type="ECO:0000256" key="4">
    <source>
        <dbReference type="ARBA" id="ARBA00023239"/>
    </source>
</evidence>
<organism evidence="5 6">
    <name type="scientific">Thermolongibacillus altinsuensis</name>
    <dbReference type="NCBI Taxonomy" id="575256"/>
    <lineage>
        <taxon>Bacteria</taxon>
        <taxon>Bacillati</taxon>
        <taxon>Bacillota</taxon>
        <taxon>Bacilli</taxon>
        <taxon>Bacillales</taxon>
        <taxon>Anoxybacillaceae</taxon>
        <taxon>Thermolongibacillus</taxon>
    </lineage>
</organism>
<evidence type="ECO:0000256" key="2">
    <source>
        <dbReference type="ARBA" id="ARBA00006472"/>
    </source>
</evidence>
<gene>
    <name evidence="5" type="ORF">EDD69_1131</name>
</gene>
<dbReference type="Proteomes" id="UP000295658">
    <property type="component" value="Unassembled WGS sequence"/>
</dbReference>
<proteinExistence type="inferred from homology"/>
<comment type="similarity">
    <text evidence="2">Belongs to the pterin-4-alpha-carbinolamine dehydratase family.</text>
</comment>
<evidence type="ECO:0000256" key="3">
    <source>
        <dbReference type="ARBA" id="ARBA00013252"/>
    </source>
</evidence>
<dbReference type="GO" id="GO:0008124">
    <property type="term" value="F:4-alpha-hydroxytetrahydrobiopterin dehydratase activity"/>
    <property type="evidence" value="ECO:0007669"/>
    <property type="project" value="UniProtKB-EC"/>
</dbReference>
<comment type="catalytic activity">
    <reaction evidence="1">
        <text>(4aS,6R)-4a-hydroxy-L-erythro-5,6,7,8-tetrahydrobiopterin = (6R)-L-erythro-6,7-dihydrobiopterin + H2O</text>
        <dbReference type="Rhea" id="RHEA:11920"/>
        <dbReference type="ChEBI" id="CHEBI:15377"/>
        <dbReference type="ChEBI" id="CHEBI:15642"/>
        <dbReference type="ChEBI" id="CHEBI:43120"/>
        <dbReference type="EC" id="4.2.1.96"/>
    </reaction>
</comment>
<dbReference type="AlphaFoldDB" id="A0A4R1QE16"/>
<protein>
    <recommendedName>
        <fullName evidence="3">4a-hydroxytetrahydrobiopterin dehydratase</fullName>
        <ecNumber evidence="3">4.2.1.96</ecNumber>
    </recommendedName>
</protein>
<dbReference type="EC" id="4.2.1.96" evidence="3"/>